<protein>
    <submittedName>
        <fullName evidence="1">Uncharacterized protein</fullName>
    </submittedName>
</protein>
<proteinExistence type="predicted"/>
<dbReference type="Proteomes" id="UP001057221">
    <property type="component" value="Segment"/>
</dbReference>
<keyword evidence="2" id="KW-1185">Reference proteome</keyword>
<evidence type="ECO:0000313" key="2">
    <source>
        <dbReference type="Proteomes" id="UP001057221"/>
    </source>
</evidence>
<name>A0A9E7MR95_9CAUD</name>
<evidence type="ECO:0000313" key="1">
    <source>
        <dbReference type="EMBL" id="USN14642.1"/>
    </source>
</evidence>
<sequence length="72" mass="8041">MPYQIRITAADCETLSGQTGLKGMISGLRAMKAWAEEHTPGWTYIAGLQRFQFQTAEDLDRFEATFKSAPEA</sequence>
<accession>A0A9E7MR95</accession>
<reference evidence="1 2" key="1">
    <citation type="submission" date="2022-05" db="EMBL/GenBank/DDBJ databases">
        <authorList>
            <person name="Friedrich I."/>
            <person name="Poehlein A."/>
            <person name="Schneider D."/>
            <person name="Hertel R."/>
            <person name="Daniel R."/>
        </authorList>
    </citation>
    <scope>NUCLEOTIDE SEQUENCE [LARGE SCALE GENOMIC DNA]</scope>
</reference>
<organism evidence="1 2">
    <name type="scientific">Brevundimonas phage vB_BpoS-Domovoi</name>
    <dbReference type="NCBI Taxonomy" id="2948598"/>
    <lineage>
        <taxon>Viruses</taxon>
        <taxon>Duplodnaviria</taxon>
        <taxon>Heunggongvirae</taxon>
        <taxon>Uroviricota</taxon>
        <taxon>Caudoviricetes</taxon>
        <taxon>Jeanschmidtviridae</taxon>
        <taxon>Marchewkavirus</taxon>
        <taxon>Marchewkavirus domovoi</taxon>
    </lineage>
</organism>
<gene>
    <name evidence="1" type="ORF">DOMOVOI_01680</name>
</gene>
<dbReference type="EMBL" id="ON529855">
    <property type="protein sequence ID" value="USN14642.1"/>
    <property type="molecule type" value="Genomic_DNA"/>
</dbReference>